<feature type="transmembrane region" description="Helical" evidence="1">
    <location>
        <begin position="44"/>
        <end position="68"/>
    </location>
</feature>
<protein>
    <submittedName>
        <fullName evidence="2">Uncharacterized protein</fullName>
    </submittedName>
</protein>
<dbReference type="EMBL" id="JBANQN010000001">
    <property type="protein sequence ID" value="KAK6803273.1"/>
    <property type="molecule type" value="Genomic_DNA"/>
</dbReference>
<accession>A0AAN8U797</accession>
<gene>
    <name evidence="2" type="ORF">RDI58_001057</name>
</gene>
<keyword evidence="1" id="KW-0472">Membrane</keyword>
<proteinExistence type="predicted"/>
<evidence type="ECO:0000256" key="1">
    <source>
        <dbReference type="SAM" id="Phobius"/>
    </source>
</evidence>
<dbReference type="Proteomes" id="UP001371456">
    <property type="component" value="Unassembled WGS sequence"/>
</dbReference>
<sequence length="103" mass="11903">MLPLVLDSPGCALCRVILFVYPTSLWGLFGVLLKLAHGYTFEAYGVQLVLVSYTYFFPILSILMCISFKFRSFDLYLCLFTYFILLLLLLLSRAMMPIEYLSF</sequence>
<dbReference type="AlphaFoldDB" id="A0AAN8U797"/>
<comment type="caution">
    <text evidence="2">The sequence shown here is derived from an EMBL/GenBank/DDBJ whole genome shotgun (WGS) entry which is preliminary data.</text>
</comment>
<keyword evidence="1" id="KW-1133">Transmembrane helix</keyword>
<name>A0AAN8U797_SOLBU</name>
<keyword evidence="3" id="KW-1185">Reference proteome</keyword>
<feature type="transmembrane region" description="Helical" evidence="1">
    <location>
        <begin position="12"/>
        <end position="32"/>
    </location>
</feature>
<feature type="transmembrane region" description="Helical" evidence="1">
    <location>
        <begin position="75"/>
        <end position="96"/>
    </location>
</feature>
<evidence type="ECO:0000313" key="2">
    <source>
        <dbReference type="EMBL" id="KAK6803273.1"/>
    </source>
</evidence>
<reference evidence="2 3" key="1">
    <citation type="submission" date="2024-02" db="EMBL/GenBank/DDBJ databases">
        <title>de novo genome assembly of Solanum bulbocastanum strain 11H21.</title>
        <authorList>
            <person name="Hosaka A.J."/>
        </authorList>
    </citation>
    <scope>NUCLEOTIDE SEQUENCE [LARGE SCALE GENOMIC DNA]</scope>
    <source>
        <tissue evidence="2">Young leaves</tissue>
    </source>
</reference>
<evidence type="ECO:0000313" key="3">
    <source>
        <dbReference type="Proteomes" id="UP001371456"/>
    </source>
</evidence>
<keyword evidence="1" id="KW-0812">Transmembrane</keyword>
<organism evidence="2 3">
    <name type="scientific">Solanum bulbocastanum</name>
    <name type="common">Wild potato</name>
    <dbReference type="NCBI Taxonomy" id="147425"/>
    <lineage>
        <taxon>Eukaryota</taxon>
        <taxon>Viridiplantae</taxon>
        <taxon>Streptophyta</taxon>
        <taxon>Embryophyta</taxon>
        <taxon>Tracheophyta</taxon>
        <taxon>Spermatophyta</taxon>
        <taxon>Magnoliopsida</taxon>
        <taxon>eudicotyledons</taxon>
        <taxon>Gunneridae</taxon>
        <taxon>Pentapetalae</taxon>
        <taxon>asterids</taxon>
        <taxon>lamiids</taxon>
        <taxon>Solanales</taxon>
        <taxon>Solanaceae</taxon>
        <taxon>Solanoideae</taxon>
        <taxon>Solaneae</taxon>
        <taxon>Solanum</taxon>
    </lineage>
</organism>